<feature type="non-terminal residue" evidence="2">
    <location>
        <position position="104"/>
    </location>
</feature>
<organism evidence="2 3">
    <name type="scientific">Halocaridina rubra</name>
    <name type="common">Hawaiian red shrimp</name>
    <dbReference type="NCBI Taxonomy" id="373956"/>
    <lineage>
        <taxon>Eukaryota</taxon>
        <taxon>Metazoa</taxon>
        <taxon>Ecdysozoa</taxon>
        <taxon>Arthropoda</taxon>
        <taxon>Crustacea</taxon>
        <taxon>Multicrustacea</taxon>
        <taxon>Malacostraca</taxon>
        <taxon>Eumalacostraca</taxon>
        <taxon>Eucarida</taxon>
        <taxon>Decapoda</taxon>
        <taxon>Pleocyemata</taxon>
        <taxon>Caridea</taxon>
        <taxon>Atyoidea</taxon>
        <taxon>Atyidae</taxon>
        <taxon>Halocaridina</taxon>
    </lineage>
</organism>
<gene>
    <name evidence="2" type="ORF">SK128_026291</name>
</gene>
<sequence length="104" mass="11728">EETINKLLDLLLHEERNESSLSHVINVLLTLLSPKANMPVPPAQQQLQQQQQQPQLLQEQQGLRQSPSVESSDSESSENQKNVVARTIAKRLPSLHNILLHTPK</sequence>
<reference evidence="2 3" key="1">
    <citation type="submission" date="2023-11" db="EMBL/GenBank/DDBJ databases">
        <title>Halocaridina rubra genome assembly.</title>
        <authorList>
            <person name="Smith C."/>
        </authorList>
    </citation>
    <scope>NUCLEOTIDE SEQUENCE [LARGE SCALE GENOMIC DNA]</scope>
    <source>
        <strain evidence="2">EP-1</strain>
        <tissue evidence="2">Whole</tissue>
    </source>
</reference>
<dbReference type="EMBL" id="JAXCGZ010008475">
    <property type="protein sequence ID" value="KAK7077624.1"/>
    <property type="molecule type" value="Genomic_DNA"/>
</dbReference>
<keyword evidence="3" id="KW-1185">Reference proteome</keyword>
<name>A0AAN8XEG1_HALRR</name>
<dbReference type="AlphaFoldDB" id="A0AAN8XEG1"/>
<feature type="non-terminal residue" evidence="2">
    <location>
        <position position="1"/>
    </location>
</feature>
<comment type="caution">
    <text evidence="2">The sequence shown here is derived from an EMBL/GenBank/DDBJ whole genome shotgun (WGS) entry which is preliminary data.</text>
</comment>
<dbReference type="Proteomes" id="UP001381693">
    <property type="component" value="Unassembled WGS sequence"/>
</dbReference>
<evidence type="ECO:0000256" key="1">
    <source>
        <dbReference type="SAM" id="MobiDB-lite"/>
    </source>
</evidence>
<feature type="compositionally biased region" description="Low complexity" evidence="1">
    <location>
        <begin position="44"/>
        <end position="71"/>
    </location>
</feature>
<protein>
    <submittedName>
        <fullName evidence="2">Uncharacterized protein</fullName>
    </submittedName>
</protein>
<accession>A0AAN8XEG1</accession>
<evidence type="ECO:0000313" key="2">
    <source>
        <dbReference type="EMBL" id="KAK7077624.1"/>
    </source>
</evidence>
<feature type="region of interest" description="Disordered" evidence="1">
    <location>
        <begin position="36"/>
        <end position="84"/>
    </location>
</feature>
<evidence type="ECO:0000313" key="3">
    <source>
        <dbReference type="Proteomes" id="UP001381693"/>
    </source>
</evidence>
<proteinExistence type="predicted"/>